<reference evidence="2 3" key="1">
    <citation type="submission" date="2015-09" db="EMBL/GenBank/DDBJ databases">
        <title>Draft genome sequence of Alicyclobacillus ferrooxydans DSM 22381.</title>
        <authorList>
            <person name="Hemp J."/>
        </authorList>
    </citation>
    <scope>NUCLEOTIDE SEQUENCE [LARGE SCALE GENOMIC DNA]</scope>
    <source>
        <strain evidence="2 3">TC-34</strain>
    </source>
</reference>
<keyword evidence="1" id="KW-0472">Membrane</keyword>
<proteinExistence type="predicted"/>
<protein>
    <submittedName>
        <fullName evidence="2">Uncharacterized protein</fullName>
    </submittedName>
</protein>
<feature type="transmembrane region" description="Helical" evidence="1">
    <location>
        <begin position="112"/>
        <end position="134"/>
    </location>
</feature>
<sequence length="545" mass="60107">MRWKRGLTWLGYLLWALFVNACDVWIVRPLLLDYAAIGMVGLVVLVLLWLFSIPKAYRRRWLGFTLFSLLLGNGVSNILYNPSLGSIVLLVVMVIGLTFIAWLMARVRITRLLTGALALIIANLWLPMTLWPFLTHFEVAYHANLNLVPGDFPTVPLEVVNTPSGQEVVSLTNVQESSKNLNKAALAADNSPNALENLLRNYNHRYALVSLTQAGKGFHLKDVTPQSARSVDPLSLVTTFFPTIRAYWAVEGNKVIQYMAPAASPRVMSEAGVTPGNLVSNLITMGQQTAAAETSNWQQMLQPYGGMAEQQGLTVQNGYLRGTWNGQNVDIAVTGNRVVGVGSFTGSGQHEVLIEGPNFLSVVSLDTDKVVSTYQGNVWHPLSNDVVTGPLTASKRDVIFVNSSPAEILEPAATGNWKVLYTAPNPSLRFEASVRDTASGSPEIITDDPSLIRNSPTRYFTSYTYRDGQLVRNWRVYETNVVNVNPVQFEKNGTQYIVAAIYGTGHVLVLKRQFLPILPATSAILGIIIVLGYVRRFTWKGEEAR</sequence>
<comment type="caution">
    <text evidence="2">The sequence shown here is derived from an EMBL/GenBank/DDBJ whole genome shotgun (WGS) entry which is preliminary data.</text>
</comment>
<accession>A0A0P9CLA9</accession>
<evidence type="ECO:0000313" key="2">
    <source>
        <dbReference type="EMBL" id="KPV39804.1"/>
    </source>
</evidence>
<gene>
    <name evidence="2" type="ORF">AN477_22165</name>
</gene>
<feature type="transmembrane region" description="Helical" evidence="1">
    <location>
        <begin position="514"/>
        <end position="534"/>
    </location>
</feature>
<evidence type="ECO:0000256" key="1">
    <source>
        <dbReference type="SAM" id="Phobius"/>
    </source>
</evidence>
<organism evidence="2 3">
    <name type="scientific">Alicyclobacillus ferrooxydans</name>
    <dbReference type="NCBI Taxonomy" id="471514"/>
    <lineage>
        <taxon>Bacteria</taxon>
        <taxon>Bacillati</taxon>
        <taxon>Bacillota</taxon>
        <taxon>Bacilli</taxon>
        <taxon>Bacillales</taxon>
        <taxon>Alicyclobacillaceae</taxon>
        <taxon>Alicyclobacillus</taxon>
    </lineage>
</organism>
<feature type="transmembrane region" description="Helical" evidence="1">
    <location>
        <begin position="31"/>
        <end position="50"/>
    </location>
</feature>
<dbReference type="STRING" id="471514.AN477_22165"/>
<keyword evidence="1" id="KW-0812">Transmembrane</keyword>
<dbReference type="AlphaFoldDB" id="A0A0P9CLA9"/>
<feature type="transmembrane region" description="Helical" evidence="1">
    <location>
        <begin position="86"/>
        <end position="105"/>
    </location>
</feature>
<dbReference type="OrthoDB" id="2369703at2"/>
<dbReference type="Proteomes" id="UP000050482">
    <property type="component" value="Unassembled WGS sequence"/>
</dbReference>
<dbReference type="PATRIC" id="fig|471514.4.peg.1242"/>
<name>A0A0P9CLA9_9BACL</name>
<keyword evidence="1" id="KW-1133">Transmembrane helix</keyword>
<dbReference type="EMBL" id="LJCO01000103">
    <property type="protein sequence ID" value="KPV39804.1"/>
    <property type="molecule type" value="Genomic_DNA"/>
</dbReference>
<dbReference type="RefSeq" id="WP_054971370.1">
    <property type="nucleotide sequence ID" value="NZ_LJCO01000103.1"/>
</dbReference>
<keyword evidence="3" id="KW-1185">Reference proteome</keyword>
<evidence type="ECO:0000313" key="3">
    <source>
        <dbReference type="Proteomes" id="UP000050482"/>
    </source>
</evidence>
<feature type="transmembrane region" description="Helical" evidence="1">
    <location>
        <begin position="62"/>
        <end position="80"/>
    </location>
</feature>